<dbReference type="Pfam" id="PF04542">
    <property type="entry name" value="Sigma70_r2"/>
    <property type="match status" value="1"/>
</dbReference>
<dbReference type="Gene3D" id="1.10.10.10">
    <property type="entry name" value="Winged helix-like DNA-binding domain superfamily/Winged helix DNA-binding domain"/>
    <property type="match status" value="1"/>
</dbReference>
<dbReference type="InterPro" id="IPR013325">
    <property type="entry name" value="RNA_pol_sigma_r2"/>
</dbReference>
<gene>
    <name evidence="10" type="ORF">SAMN05444695_11960</name>
</gene>
<evidence type="ECO:0000256" key="6">
    <source>
        <dbReference type="SAM" id="MobiDB-lite"/>
    </source>
</evidence>
<comment type="similarity">
    <text evidence="1">Belongs to the sigma-70 factor family. ECF subfamily.</text>
</comment>
<accession>A0A1G8S1A5</accession>
<feature type="region of interest" description="Disordered" evidence="6">
    <location>
        <begin position="82"/>
        <end position="106"/>
    </location>
</feature>
<dbReference type="Gene3D" id="1.25.40.10">
    <property type="entry name" value="Tetratricopeptide repeat domain"/>
    <property type="match status" value="1"/>
</dbReference>
<dbReference type="InterPro" id="IPR011990">
    <property type="entry name" value="TPR-like_helical_dom_sf"/>
</dbReference>
<keyword evidence="4" id="KW-0238">DNA-binding</keyword>
<sequence length="418" mass="45964">MGTGGSRLPSGDPDPARIFRQEFGRSVGAVTRMCGDLSLAEDAVQEAFAEAVRRWPETGVPERPGAWITTVARNRALDRLRRESGRAGREREAMTMWPAPDPEPEPGWTVRDDQLRLLFTCAHPALSPASQVALTLRLVCGLGTGEIGRLLLSAESSVAQRISRAKAKIREASIPFRVPPDHQLPERTEQVLACIHLVFTEGYAATAGTVLVRDELCDEAIRLGKLLCELMPDESEAWALLALIQFQDSRRGQRVDVRGDVVPLEEQDRSRWDRAEIGAAIACLRAASRRGAGRYGAQARIAAVHALAPSWESTDWAALVDAYDALLGYGDSAVVRLNRAVALGFRDGFEAGVAEVDRLESARSPLPAHAMSAVRADLLRRAGRLEESRVHYRNAIAGTVNENRRRFLERRLAEVSRE</sequence>
<dbReference type="GO" id="GO:0016987">
    <property type="term" value="F:sigma factor activity"/>
    <property type="evidence" value="ECO:0007669"/>
    <property type="project" value="UniProtKB-KW"/>
</dbReference>
<feature type="domain" description="RNA polymerase sigma factor 70 region 4 type 2" evidence="8">
    <location>
        <begin position="118"/>
        <end position="169"/>
    </location>
</feature>
<dbReference type="OrthoDB" id="9780299at2"/>
<dbReference type="RefSeq" id="WP_072740039.1">
    <property type="nucleotide sequence ID" value="NZ_CP048813.1"/>
</dbReference>
<evidence type="ECO:0000256" key="5">
    <source>
        <dbReference type="ARBA" id="ARBA00023163"/>
    </source>
</evidence>
<dbReference type="InterPro" id="IPR036388">
    <property type="entry name" value="WH-like_DNA-bd_sf"/>
</dbReference>
<dbReference type="GO" id="GO:0006352">
    <property type="term" value="P:DNA-templated transcription initiation"/>
    <property type="evidence" value="ECO:0007669"/>
    <property type="project" value="InterPro"/>
</dbReference>
<dbReference type="InterPro" id="IPR014284">
    <property type="entry name" value="RNA_pol_sigma-70_dom"/>
</dbReference>
<dbReference type="InterPro" id="IPR046531">
    <property type="entry name" value="DUF6596"/>
</dbReference>
<dbReference type="InterPro" id="IPR007627">
    <property type="entry name" value="RNA_pol_sigma70_r2"/>
</dbReference>
<protein>
    <submittedName>
        <fullName evidence="10">RNA polymerase sigma-70 factor, ECF subfamily</fullName>
    </submittedName>
</protein>
<dbReference type="NCBIfam" id="TIGR02937">
    <property type="entry name" value="sigma70-ECF"/>
    <property type="match status" value="1"/>
</dbReference>
<evidence type="ECO:0000256" key="2">
    <source>
        <dbReference type="ARBA" id="ARBA00023015"/>
    </source>
</evidence>
<evidence type="ECO:0000313" key="10">
    <source>
        <dbReference type="EMBL" id="SDJ22986.1"/>
    </source>
</evidence>
<dbReference type="SUPFAM" id="SSF88946">
    <property type="entry name" value="Sigma2 domain of RNA polymerase sigma factors"/>
    <property type="match status" value="1"/>
</dbReference>
<dbReference type="Pfam" id="PF08281">
    <property type="entry name" value="Sigma70_r4_2"/>
    <property type="match status" value="1"/>
</dbReference>
<feature type="compositionally biased region" description="Basic and acidic residues" evidence="6">
    <location>
        <begin position="82"/>
        <end position="93"/>
    </location>
</feature>
<evidence type="ECO:0000259" key="9">
    <source>
        <dbReference type="Pfam" id="PF20239"/>
    </source>
</evidence>
<keyword evidence="3" id="KW-0731">Sigma factor</keyword>
<evidence type="ECO:0000259" key="8">
    <source>
        <dbReference type="Pfam" id="PF08281"/>
    </source>
</evidence>
<keyword evidence="5" id="KW-0804">Transcription</keyword>
<dbReference type="SUPFAM" id="SSF88659">
    <property type="entry name" value="Sigma3 and sigma4 domains of RNA polymerase sigma factors"/>
    <property type="match status" value="1"/>
</dbReference>
<dbReference type="Proteomes" id="UP000183263">
    <property type="component" value="Unassembled WGS sequence"/>
</dbReference>
<dbReference type="Gene3D" id="1.10.1740.10">
    <property type="match status" value="1"/>
</dbReference>
<evidence type="ECO:0000256" key="1">
    <source>
        <dbReference type="ARBA" id="ARBA00010641"/>
    </source>
</evidence>
<keyword evidence="2" id="KW-0805">Transcription regulation</keyword>
<dbReference type="GO" id="GO:0003677">
    <property type="term" value="F:DNA binding"/>
    <property type="evidence" value="ECO:0007669"/>
    <property type="project" value="UniProtKB-KW"/>
</dbReference>
<proteinExistence type="inferred from homology"/>
<feature type="domain" description="RNA polymerase sigma-70 region 2" evidence="7">
    <location>
        <begin position="27"/>
        <end position="84"/>
    </location>
</feature>
<dbReference type="PANTHER" id="PTHR47756:SF2">
    <property type="entry name" value="BLL6612 PROTEIN"/>
    <property type="match status" value="1"/>
</dbReference>
<dbReference type="Pfam" id="PF20239">
    <property type="entry name" value="DUF6596"/>
    <property type="match status" value="1"/>
</dbReference>
<organism evidence="10 11">
    <name type="scientific">Rhodococcus triatomae</name>
    <dbReference type="NCBI Taxonomy" id="300028"/>
    <lineage>
        <taxon>Bacteria</taxon>
        <taxon>Bacillati</taxon>
        <taxon>Actinomycetota</taxon>
        <taxon>Actinomycetes</taxon>
        <taxon>Mycobacteriales</taxon>
        <taxon>Nocardiaceae</taxon>
        <taxon>Rhodococcus</taxon>
    </lineage>
</organism>
<dbReference type="PANTHER" id="PTHR47756">
    <property type="entry name" value="BLL6612 PROTEIN-RELATED"/>
    <property type="match status" value="1"/>
</dbReference>
<feature type="domain" description="DUF6596" evidence="9">
    <location>
        <begin position="187"/>
        <end position="287"/>
    </location>
</feature>
<evidence type="ECO:0000259" key="7">
    <source>
        <dbReference type="Pfam" id="PF04542"/>
    </source>
</evidence>
<name>A0A1G8S1A5_9NOCA</name>
<evidence type="ECO:0000256" key="3">
    <source>
        <dbReference type="ARBA" id="ARBA00023082"/>
    </source>
</evidence>
<evidence type="ECO:0000313" key="11">
    <source>
        <dbReference type="Proteomes" id="UP000183263"/>
    </source>
</evidence>
<dbReference type="InterPro" id="IPR013324">
    <property type="entry name" value="RNA_pol_sigma_r3/r4-like"/>
</dbReference>
<keyword evidence="11" id="KW-1185">Reference proteome</keyword>
<reference evidence="10 11" key="1">
    <citation type="submission" date="2016-10" db="EMBL/GenBank/DDBJ databases">
        <authorList>
            <person name="de Groot N.N."/>
        </authorList>
    </citation>
    <scope>NUCLEOTIDE SEQUENCE [LARGE SCALE GENOMIC DNA]</scope>
    <source>
        <strain evidence="10 11">DSM 44892</strain>
    </source>
</reference>
<dbReference type="EMBL" id="FNDN01000019">
    <property type="protein sequence ID" value="SDJ22986.1"/>
    <property type="molecule type" value="Genomic_DNA"/>
</dbReference>
<dbReference type="InterPro" id="IPR013249">
    <property type="entry name" value="RNA_pol_sigma70_r4_t2"/>
</dbReference>
<dbReference type="AlphaFoldDB" id="A0A1G8S1A5"/>
<evidence type="ECO:0000256" key="4">
    <source>
        <dbReference type="ARBA" id="ARBA00023125"/>
    </source>
</evidence>